<evidence type="ECO:0000313" key="3">
    <source>
        <dbReference type="EMBL" id="OJT04911.1"/>
    </source>
</evidence>
<proteinExistence type="predicted"/>
<dbReference type="EMBL" id="MNAD01001504">
    <property type="protein sequence ID" value="OJT04911.1"/>
    <property type="molecule type" value="Genomic_DNA"/>
</dbReference>
<protein>
    <submittedName>
        <fullName evidence="2">Uncharacterized protein</fullName>
    </submittedName>
</protein>
<gene>
    <name evidence="3" type="ORF">TRAPUB_4338</name>
    <name evidence="2" type="ORF">TRAPUB_5390</name>
</gene>
<comment type="caution">
    <text evidence="2">The sequence shown here is derived from an EMBL/GenBank/DDBJ whole genome shotgun (WGS) entry which is preliminary data.</text>
</comment>
<name>A0A1M2V8Q7_TRAPU</name>
<dbReference type="AlphaFoldDB" id="A0A1M2V8Q7"/>
<evidence type="ECO:0000313" key="4">
    <source>
        <dbReference type="Proteomes" id="UP000184267"/>
    </source>
</evidence>
<dbReference type="Proteomes" id="UP000184267">
    <property type="component" value="Unassembled WGS sequence"/>
</dbReference>
<accession>A0A1M2V8Q7</accession>
<reference evidence="2 4" key="1">
    <citation type="submission" date="2016-10" db="EMBL/GenBank/DDBJ databases">
        <title>Genome sequence of the basidiomycete white-rot fungus Trametes pubescens.</title>
        <authorList>
            <person name="Makela M.R."/>
            <person name="Granchi Z."/>
            <person name="Peng M."/>
            <person name="De Vries R.P."/>
            <person name="Grigoriev I."/>
            <person name="Riley R."/>
            <person name="Hilden K."/>
        </authorList>
    </citation>
    <scope>NUCLEOTIDE SEQUENCE [LARGE SCALE GENOMIC DNA]</scope>
    <source>
        <strain evidence="2 4">FBCC735</strain>
    </source>
</reference>
<evidence type="ECO:0000313" key="2">
    <source>
        <dbReference type="EMBL" id="OJT03937.1"/>
    </source>
</evidence>
<keyword evidence="4" id="KW-1185">Reference proteome</keyword>
<organism evidence="2 4">
    <name type="scientific">Trametes pubescens</name>
    <name type="common">White-rot fungus</name>
    <dbReference type="NCBI Taxonomy" id="154538"/>
    <lineage>
        <taxon>Eukaryota</taxon>
        <taxon>Fungi</taxon>
        <taxon>Dikarya</taxon>
        <taxon>Basidiomycota</taxon>
        <taxon>Agaricomycotina</taxon>
        <taxon>Agaricomycetes</taxon>
        <taxon>Polyporales</taxon>
        <taxon>Polyporaceae</taxon>
        <taxon>Trametes</taxon>
    </lineage>
</organism>
<evidence type="ECO:0000256" key="1">
    <source>
        <dbReference type="SAM" id="MobiDB-lite"/>
    </source>
</evidence>
<feature type="region of interest" description="Disordered" evidence="1">
    <location>
        <begin position="62"/>
        <end position="95"/>
    </location>
</feature>
<sequence length="121" mass="13619">MPPIVVAPSKISQKPTPRLRPALRKVISHHPRYARDVRRAKPREGKSRLRAQSLPPLCVTASRKRTPDLSEAEASGVDDLDVDSEKRGLRRRNLGQRKVQFDNYVSVLEFDSPPALENASD</sequence>
<dbReference type="EMBL" id="MNAD01001575">
    <property type="protein sequence ID" value="OJT03937.1"/>
    <property type="molecule type" value="Genomic_DNA"/>
</dbReference>